<evidence type="ECO:0000256" key="2">
    <source>
        <dbReference type="ARBA" id="ARBA00022552"/>
    </source>
</evidence>
<comment type="catalytic activity">
    <reaction evidence="6">
        <text>tRNA(n+1) + phosphate = tRNA(n) + a ribonucleoside 5'-diphosphate</text>
        <dbReference type="Rhea" id="RHEA:10628"/>
        <dbReference type="Rhea" id="RHEA-COMP:17343"/>
        <dbReference type="Rhea" id="RHEA-COMP:17344"/>
        <dbReference type="ChEBI" id="CHEBI:43474"/>
        <dbReference type="ChEBI" id="CHEBI:57930"/>
        <dbReference type="ChEBI" id="CHEBI:173114"/>
        <dbReference type="EC" id="2.7.7.56"/>
    </reaction>
</comment>
<evidence type="ECO:0000259" key="8">
    <source>
        <dbReference type="Pfam" id="PF03725"/>
    </source>
</evidence>
<dbReference type="GO" id="GO:0000175">
    <property type="term" value="F:3'-5'-RNA exonuclease activity"/>
    <property type="evidence" value="ECO:0007669"/>
    <property type="project" value="UniProtKB-UniRule"/>
</dbReference>
<comment type="subunit">
    <text evidence="6">Homohexameric ring arranged as a trimer of dimers.</text>
</comment>
<accession>A0A4S3KQX4</accession>
<dbReference type="OrthoDB" id="9802265at2"/>
<proteinExistence type="inferred from homology"/>
<reference evidence="9 10" key="1">
    <citation type="submission" date="2017-02" db="EMBL/GenBank/DDBJ databases">
        <title>Whole genome sequencing of Metallibacterium scheffleri DSM 24874 (T).</title>
        <authorList>
            <person name="Kumar S."/>
            <person name="Patil P."/>
            <person name="Patil P.B."/>
        </authorList>
    </citation>
    <scope>NUCLEOTIDE SEQUENCE [LARGE SCALE GENOMIC DNA]</scope>
    <source>
        <strain evidence="9 10">DSM 24874</strain>
    </source>
</reference>
<dbReference type="InterPro" id="IPR015847">
    <property type="entry name" value="ExoRNase_PH_dom2"/>
</dbReference>
<dbReference type="InterPro" id="IPR036345">
    <property type="entry name" value="ExoRNase_PH_dom2_sf"/>
</dbReference>
<dbReference type="FunFam" id="3.30.230.70:FF:000003">
    <property type="entry name" value="Ribonuclease PH"/>
    <property type="match status" value="1"/>
</dbReference>
<dbReference type="GO" id="GO:0009022">
    <property type="term" value="F:tRNA nucleotidyltransferase activity"/>
    <property type="evidence" value="ECO:0007669"/>
    <property type="project" value="UniProtKB-UniRule"/>
</dbReference>
<comment type="function">
    <text evidence="6">Phosphorolytic 3'-5' exoribonuclease that plays an important role in tRNA 3'-end maturation. Removes nucleotide residues following the 3'-CCA terminus of tRNAs; can also add nucleotides to the ends of RNA molecules by using nucleoside diphosphates as substrates, but this may not be physiologically important. Probably plays a role in initiation of 16S rRNA degradation (leading to ribosome degradation) during starvation.</text>
</comment>
<feature type="binding site" evidence="6">
    <location>
        <begin position="128"/>
        <end position="130"/>
    </location>
    <ligand>
        <name>phosphate</name>
        <dbReference type="ChEBI" id="CHEBI:43474"/>
        <note>substrate</note>
    </ligand>
</feature>
<comment type="similarity">
    <text evidence="1 6">Belongs to the RNase PH family.</text>
</comment>
<keyword evidence="4 6" id="KW-0819">tRNA processing</keyword>
<keyword evidence="5" id="KW-0694">RNA-binding</keyword>
<dbReference type="RefSeq" id="WP_081125855.1">
    <property type="nucleotide sequence ID" value="NZ_DAHXOC010000001.1"/>
</dbReference>
<protein>
    <recommendedName>
        <fullName evidence="6">Ribonuclease PH</fullName>
        <shortName evidence="6">RNase PH</shortName>
        <ecNumber evidence="6">2.7.7.56</ecNumber>
    </recommendedName>
    <alternativeName>
        <fullName evidence="6">tRNA nucleotidyltransferase</fullName>
    </alternativeName>
</protein>
<feature type="domain" description="Exoribonuclease phosphorolytic" evidence="7">
    <location>
        <begin position="15"/>
        <end position="144"/>
    </location>
</feature>
<dbReference type="EMBL" id="MWQO01000020">
    <property type="protein sequence ID" value="THD10858.1"/>
    <property type="molecule type" value="Genomic_DNA"/>
</dbReference>
<gene>
    <name evidence="6" type="primary">rph</name>
    <name evidence="9" type="ORF">B1806_06390</name>
</gene>
<dbReference type="Pfam" id="PF01138">
    <property type="entry name" value="RNase_PH"/>
    <property type="match status" value="1"/>
</dbReference>
<dbReference type="Proteomes" id="UP000307749">
    <property type="component" value="Unassembled WGS sequence"/>
</dbReference>
<dbReference type="NCBIfam" id="TIGR01966">
    <property type="entry name" value="RNasePH"/>
    <property type="match status" value="1"/>
</dbReference>
<evidence type="ECO:0000256" key="3">
    <source>
        <dbReference type="ARBA" id="ARBA00022555"/>
    </source>
</evidence>
<keyword evidence="2 6" id="KW-0698">rRNA processing</keyword>
<evidence type="ECO:0000256" key="5">
    <source>
        <dbReference type="ARBA" id="ARBA00022884"/>
    </source>
</evidence>
<dbReference type="InterPro" id="IPR001247">
    <property type="entry name" value="ExoRNase_PH_dom1"/>
</dbReference>
<dbReference type="Gene3D" id="3.30.230.70">
    <property type="entry name" value="GHMP Kinase, N-terminal domain"/>
    <property type="match status" value="1"/>
</dbReference>
<dbReference type="AlphaFoldDB" id="A0A4S3KQX4"/>
<feature type="domain" description="Exoribonuclease phosphorolytic" evidence="8">
    <location>
        <begin position="162"/>
        <end position="225"/>
    </location>
</feature>
<keyword evidence="10" id="KW-1185">Reference proteome</keyword>
<dbReference type="InterPro" id="IPR020568">
    <property type="entry name" value="Ribosomal_Su5_D2-typ_SF"/>
</dbReference>
<dbReference type="EC" id="2.7.7.56" evidence="6"/>
<feature type="binding site" evidence="6">
    <location>
        <position position="90"/>
    </location>
    <ligand>
        <name>phosphate</name>
        <dbReference type="ChEBI" id="CHEBI:43474"/>
        <note>substrate</note>
    </ligand>
</feature>
<dbReference type="InterPro" id="IPR050080">
    <property type="entry name" value="RNase_PH"/>
</dbReference>
<dbReference type="InterPro" id="IPR027408">
    <property type="entry name" value="PNPase/RNase_PH_dom_sf"/>
</dbReference>
<dbReference type="InterPro" id="IPR018336">
    <property type="entry name" value="RNase_PH_CS"/>
</dbReference>
<dbReference type="CDD" id="cd11362">
    <property type="entry name" value="RNase_PH_bact"/>
    <property type="match status" value="1"/>
</dbReference>
<dbReference type="GO" id="GO:0016075">
    <property type="term" value="P:rRNA catabolic process"/>
    <property type="evidence" value="ECO:0007669"/>
    <property type="project" value="UniProtKB-UniRule"/>
</dbReference>
<name>A0A4S3KQX4_9GAMM</name>
<dbReference type="GO" id="GO:0000049">
    <property type="term" value="F:tRNA binding"/>
    <property type="evidence" value="ECO:0007669"/>
    <property type="project" value="UniProtKB-UniRule"/>
</dbReference>
<dbReference type="SUPFAM" id="SSF55666">
    <property type="entry name" value="Ribonuclease PH domain 2-like"/>
    <property type="match status" value="1"/>
</dbReference>
<dbReference type="Pfam" id="PF03725">
    <property type="entry name" value="RNase_PH_C"/>
    <property type="match status" value="1"/>
</dbReference>
<dbReference type="InterPro" id="IPR002381">
    <property type="entry name" value="RNase_PH_bac-type"/>
</dbReference>
<evidence type="ECO:0000313" key="9">
    <source>
        <dbReference type="EMBL" id="THD10858.1"/>
    </source>
</evidence>
<dbReference type="GO" id="GO:0008033">
    <property type="term" value="P:tRNA processing"/>
    <property type="evidence" value="ECO:0007669"/>
    <property type="project" value="UniProtKB-UniRule"/>
</dbReference>
<comment type="caution">
    <text evidence="9">The sequence shown here is derived from an EMBL/GenBank/DDBJ whole genome shotgun (WGS) entry which is preliminary data.</text>
</comment>
<evidence type="ECO:0000256" key="6">
    <source>
        <dbReference type="HAMAP-Rule" id="MF_00564"/>
    </source>
</evidence>
<organism evidence="9 10">
    <name type="scientific">Metallibacterium scheffleri</name>
    <dbReference type="NCBI Taxonomy" id="993689"/>
    <lineage>
        <taxon>Bacteria</taxon>
        <taxon>Pseudomonadati</taxon>
        <taxon>Pseudomonadota</taxon>
        <taxon>Gammaproteobacteria</taxon>
        <taxon>Lysobacterales</taxon>
        <taxon>Rhodanobacteraceae</taxon>
        <taxon>Metallibacterium</taxon>
    </lineage>
</organism>
<evidence type="ECO:0000313" key="10">
    <source>
        <dbReference type="Proteomes" id="UP000307749"/>
    </source>
</evidence>
<dbReference type="PANTHER" id="PTHR11953:SF0">
    <property type="entry name" value="EXOSOME COMPLEX COMPONENT RRP41"/>
    <property type="match status" value="1"/>
</dbReference>
<dbReference type="GO" id="GO:0031125">
    <property type="term" value="P:rRNA 3'-end processing"/>
    <property type="evidence" value="ECO:0007669"/>
    <property type="project" value="UniProtKB-ARBA"/>
</dbReference>
<keyword evidence="3 6" id="KW-0820">tRNA-binding</keyword>
<dbReference type="STRING" id="993689.GCA_002077135_00407"/>
<dbReference type="PROSITE" id="PS01277">
    <property type="entry name" value="RIBONUCLEASE_PH"/>
    <property type="match status" value="1"/>
</dbReference>
<dbReference type="HAMAP" id="MF_00564">
    <property type="entry name" value="RNase_PH"/>
    <property type="match status" value="1"/>
</dbReference>
<sequence length="245" mass="26303">MSPVPRPSGRDADALRTLRFERGYTRHAEGAVLVSMGDTRVLCTASVEERIPAWLRGKGEGWVTAEYGMLPRATHERSQREAARGQQGGRTQEIQRLIGRSLRACVDRQALGERVITLDCDVLQADGGTRCAAISGAWVALVDAITALRKRGTLKRDPLHGAVAAVSVGLWRGLPVLDLDYTEDSACDTDMNVVMNDAGGIIEIQGTAEGHAFRRAELDAMLALADTGIAQIIAAQRAALAHALP</sequence>
<dbReference type="PANTHER" id="PTHR11953">
    <property type="entry name" value="EXOSOME COMPLEX COMPONENT"/>
    <property type="match status" value="1"/>
</dbReference>
<evidence type="ECO:0000256" key="4">
    <source>
        <dbReference type="ARBA" id="ARBA00022694"/>
    </source>
</evidence>
<evidence type="ECO:0000256" key="1">
    <source>
        <dbReference type="ARBA" id="ARBA00006678"/>
    </source>
</evidence>
<evidence type="ECO:0000259" key="7">
    <source>
        <dbReference type="Pfam" id="PF01138"/>
    </source>
</evidence>
<keyword evidence="6" id="KW-0808">Transferase</keyword>
<dbReference type="SUPFAM" id="SSF54211">
    <property type="entry name" value="Ribosomal protein S5 domain 2-like"/>
    <property type="match status" value="1"/>
</dbReference>
<keyword evidence="6" id="KW-0548">Nucleotidyltransferase</keyword>